<dbReference type="GO" id="GO:0008137">
    <property type="term" value="F:NADH dehydrogenase (ubiquinone) activity"/>
    <property type="evidence" value="ECO:0007669"/>
    <property type="project" value="UniProtKB-EC"/>
</dbReference>
<evidence type="ECO:0000256" key="11">
    <source>
        <dbReference type="ARBA" id="ARBA00023136"/>
    </source>
</evidence>
<keyword evidence="10 13" id="KW-0496">Mitochondrion</keyword>
<feature type="transmembrane region" description="Helical" evidence="14">
    <location>
        <begin position="106"/>
        <end position="128"/>
    </location>
</feature>
<keyword evidence="12" id="KW-0520">NAD</keyword>
<name>A0A7T1M8E8_9NEOP</name>
<dbReference type="Pfam" id="PF00146">
    <property type="entry name" value="NADHdh"/>
    <property type="match status" value="1"/>
</dbReference>
<dbReference type="EMBL" id="MW199176">
    <property type="protein sequence ID" value="QPN54242.1"/>
    <property type="molecule type" value="Genomic_DNA"/>
</dbReference>
<feature type="transmembrane region" description="Helical" evidence="14">
    <location>
        <begin position="149"/>
        <end position="169"/>
    </location>
</feature>
<dbReference type="AlphaFoldDB" id="A0A7T1M8E8"/>
<feature type="transmembrane region" description="Helical" evidence="14">
    <location>
        <begin position="78"/>
        <end position="100"/>
    </location>
</feature>
<evidence type="ECO:0000256" key="5">
    <source>
        <dbReference type="ARBA" id="ARBA00022448"/>
    </source>
</evidence>
<evidence type="ECO:0000256" key="13">
    <source>
        <dbReference type="RuleBase" id="RU000473"/>
    </source>
</evidence>
<dbReference type="InterPro" id="IPR018086">
    <property type="entry name" value="NADH_UbQ_OxRdtase_su1_CS"/>
</dbReference>
<dbReference type="GO" id="GO:0005743">
    <property type="term" value="C:mitochondrial inner membrane"/>
    <property type="evidence" value="ECO:0007669"/>
    <property type="project" value="UniProtKB-SubCell"/>
</dbReference>
<dbReference type="EC" id="7.1.1.2" evidence="13"/>
<evidence type="ECO:0000256" key="6">
    <source>
        <dbReference type="ARBA" id="ARBA00022692"/>
    </source>
</evidence>
<keyword evidence="9 13" id="KW-0830">Ubiquinone</keyword>
<dbReference type="PANTHER" id="PTHR11432:SF3">
    <property type="entry name" value="NADH-UBIQUINONE OXIDOREDUCTASE CHAIN 1"/>
    <property type="match status" value="1"/>
</dbReference>
<evidence type="ECO:0000256" key="3">
    <source>
        <dbReference type="ARBA" id="ARBA00010535"/>
    </source>
</evidence>
<feature type="transmembrane region" description="Helical" evidence="14">
    <location>
        <begin position="6"/>
        <end position="30"/>
    </location>
</feature>
<evidence type="ECO:0000256" key="9">
    <source>
        <dbReference type="ARBA" id="ARBA00023075"/>
    </source>
</evidence>
<keyword evidence="5" id="KW-0813">Transport</keyword>
<comment type="similarity">
    <text evidence="3 12">Belongs to the complex I subunit 1 family.</text>
</comment>
<gene>
    <name evidence="15" type="primary">nad1</name>
</gene>
<evidence type="ECO:0000256" key="8">
    <source>
        <dbReference type="ARBA" id="ARBA00022989"/>
    </source>
</evidence>
<keyword evidence="11 14" id="KW-0472">Membrane</keyword>
<keyword evidence="6 12" id="KW-0812">Transmembrane</keyword>
<evidence type="ECO:0000256" key="7">
    <source>
        <dbReference type="ARBA" id="ARBA00022792"/>
    </source>
</evidence>
<evidence type="ECO:0000256" key="1">
    <source>
        <dbReference type="ARBA" id="ARBA00003257"/>
    </source>
</evidence>
<dbReference type="PROSITE" id="PS00668">
    <property type="entry name" value="COMPLEX1_ND1_2"/>
    <property type="match status" value="1"/>
</dbReference>
<dbReference type="GO" id="GO:0003954">
    <property type="term" value="F:NADH dehydrogenase activity"/>
    <property type="evidence" value="ECO:0007669"/>
    <property type="project" value="TreeGrafter"/>
</dbReference>
<evidence type="ECO:0000256" key="12">
    <source>
        <dbReference type="RuleBase" id="RU000471"/>
    </source>
</evidence>
<keyword evidence="7" id="KW-0999">Mitochondrion inner membrane</keyword>
<dbReference type="PANTHER" id="PTHR11432">
    <property type="entry name" value="NADH DEHYDROGENASE SUBUNIT 1"/>
    <property type="match status" value="1"/>
</dbReference>
<comment type="subcellular location">
    <subcellularLocation>
        <location evidence="2 12">Mitochondrion inner membrane</location>
        <topology evidence="2 12">Multi-pass membrane protein</topology>
    </subcellularLocation>
</comment>
<feature type="transmembrane region" description="Helical" evidence="14">
    <location>
        <begin position="223"/>
        <end position="247"/>
    </location>
</feature>
<keyword evidence="8 14" id="KW-1133">Transmembrane helix</keyword>
<evidence type="ECO:0000256" key="4">
    <source>
        <dbReference type="ARBA" id="ARBA00021009"/>
    </source>
</evidence>
<comment type="function">
    <text evidence="1">Core subunit of the mitochondrial membrane respiratory chain NADH dehydrogenase (Complex I) that is believed to belong to the minimal assembly required for catalysis. Complex I functions in the transfer of electrons from NADH to the respiratory chain. The immediate electron acceptor for the enzyme is believed to be ubiquinone.</text>
</comment>
<feature type="transmembrane region" description="Helical" evidence="14">
    <location>
        <begin position="175"/>
        <end position="196"/>
    </location>
</feature>
<sequence length="308" mass="35338">MELLNFIFSLIQFLVFYMCVLLSVAIFSLLERKILGMIHFRKGPNVVIYKGLFQPFADAMKLLTKDDFSPVWSNKISYYLGPMLMMFLSSLCFVLLPSFWVTFYSLFSLLIIFFLLGLTVYGLILSGWASNSKFSMIGAMRAISQTVSYEVVFSFLLLSIIFFICSFSLSKIHSFSFPLFIGLFPISILILFSILAELNRTPFDLAEGESELVSGYSVEYGGVMYTFMFLGENMFLLFACMMLSLIFFGSHSLFSLSVSNVLMMFFLCLVRSICPRVRYDKLMSIGWKKFLPLSMLLSNFFFFSQCIN</sequence>
<feature type="transmembrane region" description="Helical" evidence="14">
    <location>
        <begin position="253"/>
        <end position="270"/>
    </location>
</feature>
<comment type="catalytic activity">
    <reaction evidence="13">
        <text>a ubiquinone + NADH + 5 H(+)(in) = a ubiquinol + NAD(+) + 4 H(+)(out)</text>
        <dbReference type="Rhea" id="RHEA:29091"/>
        <dbReference type="Rhea" id="RHEA-COMP:9565"/>
        <dbReference type="Rhea" id="RHEA-COMP:9566"/>
        <dbReference type="ChEBI" id="CHEBI:15378"/>
        <dbReference type="ChEBI" id="CHEBI:16389"/>
        <dbReference type="ChEBI" id="CHEBI:17976"/>
        <dbReference type="ChEBI" id="CHEBI:57540"/>
        <dbReference type="ChEBI" id="CHEBI:57945"/>
        <dbReference type="EC" id="7.1.1.2"/>
    </reaction>
</comment>
<feature type="transmembrane region" description="Helical" evidence="14">
    <location>
        <begin position="290"/>
        <end position="307"/>
    </location>
</feature>
<organism evidence="15">
    <name type="scientific">Ricinus sp. ADS-2020</name>
    <dbReference type="NCBI Taxonomy" id="2794903"/>
    <lineage>
        <taxon>Eukaryota</taxon>
        <taxon>Metazoa</taxon>
        <taxon>Ecdysozoa</taxon>
        <taxon>Arthropoda</taxon>
        <taxon>Hexapoda</taxon>
        <taxon>Insecta</taxon>
        <taxon>Pterygota</taxon>
        <taxon>Neoptera</taxon>
        <taxon>Paraneoptera</taxon>
        <taxon>Psocodea</taxon>
        <taxon>Troctomorpha</taxon>
        <taxon>Phthiraptera</taxon>
        <taxon>Amblycera</taxon>
        <taxon>Ricinidae</taxon>
        <taxon>Ricinus</taxon>
    </lineage>
</organism>
<dbReference type="InterPro" id="IPR001694">
    <property type="entry name" value="NADH_UbQ_OxRdtase_su1/FPO"/>
</dbReference>
<evidence type="ECO:0000256" key="2">
    <source>
        <dbReference type="ARBA" id="ARBA00004448"/>
    </source>
</evidence>
<evidence type="ECO:0000256" key="14">
    <source>
        <dbReference type="SAM" id="Phobius"/>
    </source>
</evidence>
<geneLocation type="mitochondrion" evidence="15"/>
<accession>A0A7T1M8E8</accession>
<evidence type="ECO:0000256" key="10">
    <source>
        <dbReference type="ARBA" id="ARBA00023128"/>
    </source>
</evidence>
<protein>
    <recommendedName>
        <fullName evidence="4 13">NADH-ubiquinone oxidoreductase chain 1</fullName>
        <ecNumber evidence="13">7.1.1.2</ecNumber>
    </recommendedName>
</protein>
<reference evidence="15" key="1">
    <citation type="journal article" date="2020" name="Gene">
        <title>Structure, gene order, and nucleotide composition of mitochondrial genomes in parasitic lice from Amblycera.</title>
        <authorList>
            <person name="Sweet A.D."/>
            <person name="Johnson K.P."/>
            <person name="Cao Y."/>
            <person name="de Moya R.S."/>
            <person name="Skinner R.K."/>
            <person name="Tan M."/>
            <person name="Virrueta-Herrera S."/>
            <person name="Cameron S.L."/>
        </authorList>
    </citation>
    <scope>NUCLEOTIDE SEQUENCE</scope>
    <source>
        <strain evidence="15">Risp</strain>
    </source>
</reference>
<evidence type="ECO:0000313" key="15">
    <source>
        <dbReference type="EMBL" id="QPN54242.1"/>
    </source>
</evidence>
<proteinExistence type="inferred from homology"/>
<dbReference type="GO" id="GO:0009060">
    <property type="term" value="P:aerobic respiration"/>
    <property type="evidence" value="ECO:0007669"/>
    <property type="project" value="TreeGrafter"/>
</dbReference>